<keyword evidence="3" id="KW-1185">Reference proteome</keyword>
<keyword evidence="1" id="KW-1133">Transmembrane helix</keyword>
<sequence>MATPGVVSVIIDDTNEAFQYDELDTWVWVDMTGMYFNTSHVAQFVETDRGDVLNYVQVLFEGASLAIVGTTAPRNLADPASETFSVIIDGVPQAFNSTYGDVSPPSYRQWYTSPPLFRGAHNITLLNVLGAAIDYAVVTHGNNSIALAGQTVVVDSADAAVSYAGAGWAASAAAFNGTAAGSIMPYGGSTQATAVVGNNFTLTIPAGSQLTVYGVLDPTRVGQLSLEYILDGGPLVRRVDLTGTGASAPNSTAPQANFPFFTVPAALAAPGPHTLVVAVVECTGNQTFVFDYATYTAPLLDAPGGPVVVVPPAGASVHSGKSRVGAIVGGVVGGVVLLLLVGLLLDCVRKRRRQVRTRFDYPFNHKLHRATLIPLESVLPPRGDVKGALDLEAK</sequence>
<protein>
    <submittedName>
        <fullName evidence="2">Uncharacterized protein</fullName>
    </submittedName>
</protein>
<dbReference type="OrthoDB" id="2756615at2759"/>
<feature type="transmembrane region" description="Helical" evidence="1">
    <location>
        <begin position="326"/>
        <end position="348"/>
    </location>
</feature>
<evidence type="ECO:0000313" key="3">
    <source>
        <dbReference type="Proteomes" id="UP000054270"/>
    </source>
</evidence>
<dbReference type="AlphaFoldDB" id="A0A0D2LCU7"/>
<dbReference type="EMBL" id="KN817533">
    <property type="protein sequence ID" value="KJA25117.1"/>
    <property type="molecule type" value="Genomic_DNA"/>
</dbReference>
<keyword evidence="1" id="KW-0812">Transmembrane</keyword>
<reference evidence="3" key="1">
    <citation type="submission" date="2014-04" db="EMBL/GenBank/DDBJ databases">
        <title>Evolutionary Origins and Diversification of the Mycorrhizal Mutualists.</title>
        <authorList>
            <consortium name="DOE Joint Genome Institute"/>
            <consortium name="Mycorrhizal Genomics Consortium"/>
            <person name="Kohler A."/>
            <person name="Kuo A."/>
            <person name="Nagy L.G."/>
            <person name="Floudas D."/>
            <person name="Copeland A."/>
            <person name="Barry K.W."/>
            <person name="Cichocki N."/>
            <person name="Veneault-Fourrey C."/>
            <person name="LaButti K."/>
            <person name="Lindquist E.A."/>
            <person name="Lipzen A."/>
            <person name="Lundell T."/>
            <person name="Morin E."/>
            <person name="Murat C."/>
            <person name="Riley R."/>
            <person name="Ohm R."/>
            <person name="Sun H."/>
            <person name="Tunlid A."/>
            <person name="Henrissat B."/>
            <person name="Grigoriev I.V."/>
            <person name="Hibbett D.S."/>
            <person name="Martin F."/>
        </authorList>
    </citation>
    <scope>NUCLEOTIDE SEQUENCE [LARGE SCALE GENOMIC DNA]</scope>
    <source>
        <strain evidence="3">FD-334 SS-4</strain>
    </source>
</reference>
<proteinExistence type="predicted"/>
<organism evidence="2 3">
    <name type="scientific">Hypholoma sublateritium (strain FD-334 SS-4)</name>
    <dbReference type="NCBI Taxonomy" id="945553"/>
    <lineage>
        <taxon>Eukaryota</taxon>
        <taxon>Fungi</taxon>
        <taxon>Dikarya</taxon>
        <taxon>Basidiomycota</taxon>
        <taxon>Agaricomycotina</taxon>
        <taxon>Agaricomycetes</taxon>
        <taxon>Agaricomycetidae</taxon>
        <taxon>Agaricales</taxon>
        <taxon>Agaricineae</taxon>
        <taxon>Strophariaceae</taxon>
        <taxon>Hypholoma</taxon>
    </lineage>
</organism>
<evidence type="ECO:0000313" key="2">
    <source>
        <dbReference type="EMBL" id="KJA25117.1"/>
    </source>
</evidence>
<keyword evidence="1" id="KW-0472">Membrane</keyword>
<gene>
    <name evidence="2" type="ORF">HYPSUDRAFT_76163</name>
</gene>
<accession>A0A0D2LCU7</accession>
<dbReference type="OMA" id="MYFNTSH"/>
<evidence type="ECO:0000256" key="1">
    <source>
        <dbReference type="SAM" id="Phobius"/>
    </source>
</evidence>
<dbReference type="Proteomes" id="UP000054270">
    <property type="component" value="Unassembled WGS sequence"/>
</dbReference>
<name>A0A0D2LCU7_HYPSF</name>
<dbReference type="STRING" id="945553.A0A0D2LCU7"/>